<protein>
    <recommendedName>
        <fullName evidence="3">Class I SAM-dependent methyltransferase</fullName>
    </recommendedName>
</protein>
<gene>
    <name evidence="1" type="ORF">DD235_14010</name>
</gene>
<evidence type="ECO:0000313" key="2">
    <source>
        <dbReference type="Proteomes" id="UP000245212"/>
    </source>
</evidence>
<evidence type="ECO:0008006" key="3">
    <source>
        <dbReference type="Google" id="ProtNLM"/>
    </source>
</evidence>
<organism evidence="1 2">
    <name type="scientific">Corticimicrobacter populi</name>
    <dbReference type="NCBI Taxonomy" id="2175229"/>
    <lineage>
        <taxon>Bacteria</taxon>
        <taxon>Pseudomonadati</taxon>
        <taxon>Pseudomonadota</taxon>
        <taxon>Betaproteobacteria</taxon>
        <taxon>Burkholderiales</taxon>
        <taxon>Alcaligenaceae</taxon>
        <taxon>Corticimicrobacter</taxon>
    </lineage>
</organism>
<reference evidence="2" key="1">
    <citation type="submission" date="2018-05" db="EMBL/GenBank/DDBJ databases">
        <authorList>
            <person name="Li Y."/>
        </authorList>
    </citation>
    <scope>NUCLEOTIDE SEQUENCE [LARGE SCALE GENOMIC DNA]</scope>
    <source>
        <strain evidence="2">3d-2-2</strain>
    </source>
</reference>
<proteinExistence type="predicted"/>
<dbReference type="AlphaFoldDB" id="A0A2V1JVD8"/>
<dbReference type="Gene3D" id="3.40.50.150">
    <property type="entry name" value="Vaccinia Virus protein VP39"/>
    <property type="match status" value="1"/>
</dbReference>
<dbReference type="InterPro" id="IPR029063">
    <property type="entry name" value="SAM-dependent_MTases_sf"/>
</dbReference>
<dbReference type="Proteomes" id="UP000245212">
    <property type="component" value="Unassembled WGS sequence"/>
</dbReference>
<dbReference type="SUPFAM" id="SSF53335">
    <property type="entry name" value="S-adenosyl-L-methionine-dependent methyltransferases"/>
    <property type="match status" value="1"/>
</dbReference>
<accession>A0A2V1JVD8</accession>
<evidence type="ECO:0000313" key="1">
    <source>
        <dbReference type="EMBL" id="PWF21951.1"/>
    </source>
</evidence>
<comment type="caution">
    <text evidence="1">The sequence shown here is derived from an EMBL/GenBank/DDBJ whole genome shotgun (WGS) entry which is preliminary data.</text>
</comment>
<dbReference type="EMBL" id="QETA01000006">
    <property type="protein sequence ID" value="PWF21951.1"/>
    <property type="molecule type" value="Genomic_DNA"/>
</dbReference>
<name>A0A2V1JVD8_9BURK</name>
<keyword evidence="2" id="KW-1185">Reference proteome</keyword>
<sequence length="260" mass="29159">MPLKQGNTLFDIVATLQGDVPWGRFLDAGTGRGSLSWLLKQDTEAWTAVTGASGMADSVRALAEGRMRAQDRIVTGNWMDERLLEGERYDTVLADYLVGAIDGFAPYWQDRIFGRLRPLVGQRLYVIGLEPYVPYFPESAAGRMVCEIGRLRDACLLLAGERPYREYPADWVVRHLQQAGFRVLDMQRYGIRYGARFIDSQLDMCDQRLARLRDRSLAVSLSTHVAELRQRARALDDAEGGLRHGHDYVIVAEPVSPAAG</sequence>